<organism evidence="10 11">
    <name type="scientific">Ranitomeya imitator</name>
    <name type="common">mimic poison frog</name>
    <dbReference type="NCBI Taxonomy" id="111125"/>
    <lineage>
        <taxon>Eukaryota</taxon>
        <taxon>Metazoa</taxon>
        <taxon>Chordata</taxon>
        <taxon>Craniata</taxon>
        <taxon>Vertebrata</taxon>
        <taxon>Euteleostomi</taxon>
        <taxon>Amphibia</taxon>
        <taxon>Batrachia</taxon>
        <taxon>Anura</taxon>
        <taxon>Neobatrachia</taxon>
        <taxon>Hyloidea</taxon>
        <taxon>Dendrobatidae</taxon>
        <taxon>Dendrobatinae</taxon>
        <taxon>Ranitomeya</taxon>
    </lineage>
</organism>
<feature type="chain" id="PRO_5047121937" description="Sushi domain-containing protein" evidence="8">
    <location>
        <begin position="20"/>
        <end position="348"/>
    </location>
</feature>
<dbReference type="PANTHER" id="PTHR46393:SF7">
    <property type="entry name" value="COMPLEMENT C2"/>
    <property type="match status" value="1"/>
</dbReference>
<comment type="caution">
    <text evidence="10">The sequence shown here is derived from an EMBL/GenBank/DDBJ whole genome shotgun (WGS) entry which is preliminary data.</text>
</comment>
<evidence type="ECO:0000259" key="9">
    <source>
        <dbReference type="PROSITE" id="PS50923"/>
    </source>
</evidence>
<evidence type="ECO:0000256" key="4">
    <source>
        <dbReference type="ARBA" id="ARBA00023157"/>
    </source>
</evidence>
<reference evidence="10" key="1">
    <citation type="submission" date="2023-07" db="EMBL/GenBank/DDBJ databases">
        <authorList>
            <person name="Stuckert A."/>
        </authorList>
    </citation>
    <scope>NUCLEOTIDE SEQUENCE</scope>
</reference>
<gene>
    <name evidence="10" type="ORF">RIMI_LOCUS3015506</name>
</gene>
<sequence length="348" mass="37886">MGYYWTLLLLPAFFGSSYGNCGEPPRLDYGALDTLYSDLDNFTVGATVNYNCQPGYITVQQTSNVITCLNDSSWSTPDEFCTRRSCGHPGDIQNGQTLISDILFGSRVNYTCDFGFIMISKRSYRECQANGMWSNEVPVCEVQTCPPPPPIADGHYEPDMEDYTYQHAVTYNCKDSTFSLIGDKSIYCTGYGNWSAEPPKCTVVSCKSPDVENAKKLSGFVGPYTLNSAVTFECDSGYTMTGSHSVACNASSEWHPPLPTCSKIVSPTPTTTTTTTIGKETVTGGTTVSQKPSTTKKNDETNGGSTVAQKTTKPQSTEENGGNMYSTLLRIRNQGASTRDLSLPETCH</sequence>
<dbReference type="PROSITE" id="PS50923">
    <property type="entry name" value="SUSHI"/>
    <property type="match status" value="4"/>
</dbReference>
<keyword evidence="2 8" id="KW-0732">Signal</keyword>
<dbReference type="PANTHER" id="PTHR46393">
    <property type="entry name" value="SUSHI DOMAIN-CONTAINING PROTEIN"/>
    <property type="match status" value="1"/>
</dbReference>
<dbReference type="EMBL" id="CAUEEQ010004413">
    <property type="protein sequence ID" value="CAJ0927309.1"/>
    <property type="molecule type" value="Genomic_DNA"/>
</dbReference>
<dbReference type="Proteomes" id="UP001176940">
    <property type="component" value="Unassembled WGS sequence"/>
</dbReference>
<evidence type="ECO:0000256" key="8">
    <source>
        <dbReference type="SAM" id="SignalP"/>
    </source>
</evidence>
<dbReference type="InterPro" id="IPR000436">
    <property type="entry name" value="Sushi_SCR_CCP_dom"/>
</dbReference>
<evidence type="ECO:0000313" key="10">
    <source>
        <dbReference type="EMBL" id="CAJ0927309.1"/>
    </source>
</evidence>
<accession>A0ABN9KWS2</accession>
<feature type="domain" description="Sushi" evidence="9">
    <location>
        <begin position="19"/>
        <end position="83"/>
    </location>
</feature>
<keyword evidence="1 6" id="KW-0768">Sushi</keyword>
<keyword evidence="11" id="KW-1185">Reference proteome</keyword>
<name>A0ABN9KWS2_9NEOB</name>
<evidence type="ECO:0000256" key="2">
    <source>
        <dbReference type="ARBA" id="ARBA00022729"/>
    </source>
</evidence>
<evidence type="ECO:0000256" key="5">
    <source>
        <dbReference type="ARBA" id="ARBA00023180"/>
    </source>
</evidence>
<feature type="compositionally biased region" description="Polar residues" evidence="7">
    <location>
        <begin position="290"/>
        <end position="323"/>
    </location>
</feature>
<feature type="disulfide bond" evidence="6">
    <location>
        <begin position="234"/>
        <end position="261"/>
    </location>
</feature>
<dbReference type="Gene3D" id="2.10.70.10">
    <property type="entry name" value="Complement Module, domain 1"/>
    <property type="match status" value="4"/>
</dbReference>
<proteinExistence type="predicted"/>
<evidence type="ECO:0000256" key="3">
    <source>
        <dbReference type="ARBA" id="ARBA00022737"/>
    </source>
</evidence>
<dbReference type="InterPro" id="IPR035976">
    <property type="entry name" value="Sushi/SCR/CCP_sf"/>
</dbReference>
<feature type="region of interest" description="Disordered" evidence="7">
    <location>
        <begin position="266"/>
        <end position="323"/>
    </location>
</feature>
<evidence type="ECO:0000313" key="11">
    <source>
        <dbReference type="Proteomes" id="UP001176940"/>
    </source>
</evidence>
<dbReference type="SUPFAM" id="SSF57535">
    <property type="entry name" value="Complement control module/SCR domain"/>
    <property type="match status" value="4"/>
</dbReference>
<feature type="disulfide bond" evidence="6">
    <location>
        <begin position="145"/>
        <end position="188"/>
    </location>
</feature>
<evidence type="ECO:0000256" key="1">
    <source>
        <dbReference type="ARBA" id="ARBA00022659"/>
    </source>
</evidence>
<keyword evidence="4 6" id="KW-1015">Disulfide bond</keyword>
<feature type="domain" description="Sushi" evidence="9">
    <location>
        <begin position="204"/>
        <end position="263"/>
    </location>
</feature>
<protein>
    <recommendedName>
        <fullName evidence="9">Sushi domain-containing protein</fullName>
    </recommendedName>
</protein>
<evidence type="ECO:0000256" key="6">
    <source>
        <dbReference type="PROSITE-ProRule" id="PRU00302"/>
    </source>
</evidence>
<keyword evidence="3" id="KW-0677">Repeat</keyword>
<dbReference type="SMART" id="SM00032">
    <property type="entry name" value="CCP"/>
    <property type="match status" value="4"/>
</dbReference>
<dbReference type="CDD" id="cd00033">
    <property type="entry name" value="CCP"/>
    <property type="match status" value="4"/>
</dbReference>
<evidence type="ECO:0000256" key="7">
    <source>
        <dbReference type="SAM" id="MobiDB-lite"/>
    </source>
</evidence>
<feature type="compositionally biased region" description="Low complexity" evidence="7">
    <location>
        <begin position="266"/>
        <end position="289"/>
    </location>
</feature>
<feature type="domain" description="Sushi" evidence="9">
    <location>
        <begin position="84"/>
        <end position="142"/>
    </location>
</feature>
<feature type="domain" description="Sushi" evidence="9">
    <location>
        <begin position="143"/>
        <end position="203"/>
    </location>
</feature>
<keyword evidence="5" id="KW-0325">Glycoprotein</keyword>
<comment type="caution">
    <text evidence="6">Lacks conserved residue(s) required for the propagation of feature annotation.</text>
</comment>
<feature type="signal peptide" evidence="8">
    <location>
        <begin position="1"/>
        <end position="19"/>
    </location>
</feature>
<dbReference type="Pfam" id="PF00084">
    <property type="entry name" value="Sushi"/>
    <property type="match status" value="4"/>
</dbReference>